<dbReference type="AlphaFoldDB" id="A0A368Y3U5"/>
<proteinExistence type="predicted"/>
<reference evidence="5 6" key="1">
    <citation type="submission" date="2018-07" db="EMBL/GenBank/DDBJ databases">
        <title>Genomic Encyclopedia of Type Strains, Phase IV (KMG-IV): sequencing the most valuable type-strain genomes for metagenomic binning, comparative biology and taxonomic classification.</title>
        <authorList>
            <person name="Goeker M."/>
        </authorList>
    </citation>
    <scope>NUCLEOTIDE SEQUENCE [LARGE SCALE GENOMIC DNA]</scope>
    <source>
        <strain evidence="5 6">DSM 21634</strain>
    </source>
</reference>
<dbReference type="Proteomes" id="UP000252884">
    <property type="component" value="Unassembled WGS sequence"/>
</dbReference>
<dbReference type="OrthoDB" id="8591749at2"/>
<dbReference type="InterPro" id="IPR018976">
    <property type="entry name" value="Imelysin-like"/>
</dbReference>
<keyword evidence="2 3" id="KW-0732">Signal</keyword>
<dbReference type="InterPro" id="IPR038352">
    <property type="entry name" value="Imelysin_sf"/>
</dbReference>
<feature type="chain" id="PRO_5016876979" description="Imelysin-like domain-containing protein" evidence="3">
    <location>
        <begin position="25"/>
        <end position="359"/>
    </location>
</feature>
<gene>
    <name evidence="5" type="ORF">DES41_103512</name>
</gene>
<dbReference type="RefSeq" id="WP_114468283.1">
    <property type="nucleotide sequence ID" value="NZ_QPJK01000003.1"/>
</dbReference>
<comment type="caution">
    <text evidence="5">The sequence shown here is derived from an EMBL/GenBank/DDBJ whole genome shotgun (WGS) entry which is preliminary data.</text>
</comment>
<evidence type="ECO:0000256" key="1">
    <source>
        <dbReference type="ARBA" id="ARBA00004196"/>
    </source>
</evidence>
<dbReference type="GO" id="GO:0030313">
    <property type="term" value="C:cell envelope"/>
    <property type="evidence" value="ECO:0007669"/>
    <property type="project" value="UniProtKB-SubCell"/>
</dbReference>
<feature type="signal peptide" evidence="3">
    <location>
        <begin position="1"/>
        <end position="24"/>
    </location>
</feature>
<comment type="subcellular location">
    <subcellularLocation>
        <location evidence="1">Cell envelope</location>
    </subcellularLocation>
</comment>
<evidence type="ECO:0000313" key="5">
    <source>
        <dbReference type="EMBL" id="RCW72904.1"/>
    </source>
</evidence>
<feature type="domain" description="Imelysin-like" evidence="4">
    <location>
        <begin position="52"/>
        <end position="321"/>
    </location>
</feature>
<name>A0A368Y3U5_9BURK</name>
<organism evidence="5 6">
    <name type="scientific">Pseudorhodoferax soli</name>
    <dbReference type="NCBI Taxonomy" id="545864"/>
    <lineage>
        <taxon>Bacteria</taxon>
        <taxon>Pseudomonadati</taxon>
        <taxon>Pseudomonadota</taxon>
        <taxon>Betaproteobacteria</taxon>
        <taxon>Burkholderiales</taxon>
        <taxon>Comamonadaceae</taxon>
    </lineage>
</organism>
<evidence type="ECO:0000256" key="3">
    <source>
        <dbReference type="SAM" id="SignalP"/>
    </source>
</evidence>
<dbReference type="EMBL" id="QPJK01000003">
    <property type="protein sequence ID" value="RCW72904.1"/>
    <property type="molecule type" value="Genomic_DNA"/>
</dbReference>
<sequence length="359" mass="37646">MHCNVARRRLVLSGLAALALPAAAQHVPGNVALPFYAPPDFMQGAWRRWYAPRAQEFVQCAQALVAALSAQCAAPAGDSAALAAARNAWGEAALALGRLSSVSVGPLLQRRTLRQIDFAPTRPELIRRAIAAAPLDAAALERIGTPAKGLPALEWLLWTQPPAPGTPACRYAQLLAENVLAEGQALAQAFTALASAQPGPDDEDADEAAAVAMAELVNQWVGGVERLRWPFMDKPLKSAPKGKPPAYPRAASGLSREAWAAQWQGLRTLAVAPDDSVAQPGQDLVALETYMRGRGLNPLADRWAATVRKVDAAVAAARPDAPASVQAASKAVAGLKQLAEAELAPALNIRIGFSDADGD</sequence>
<evidence type="ECO:0000313" key="6">
    <source>
        <dbReference type="Proteomes" id="UP000252884"/>
    </source>
</evidence>
<evidence type="ECO:0000259" key="4">
    <source>
        <dbReference type="Pfam" id="PF09375"/>
    </source>
</evidence>
<dbReference type="CDD" id="cd14659">
    <property type="entry name" value="Imelysin-like_IPPA"/>
    <property type="match status" value="1"/>
</dbReference>
<keyword evidence="6" id="KW-1185">Reference proteome</keyword>
<dbReference type="InterPro" id="IPR034984">
    <property type="entry name" value="Imelysin-like_IPPA"/>
</dbReference>
<dbReference type="Pfam" id="PF09375">
    <property type="entry name" value="Peptidase_M75"/>
    <property type="match status" value="1"/>
</dbReference>
<dbReference type="Gene3D" id="1.20.1420.20">
    <property type="entry name" value="M75 peptidase, HXXE motif"/>
    <property type="match status" value="1"/>
</dbReference>
<accession>A0A368Y3U5</accession>
<protein>
    <recommendedName>
        <fullName evidence="4">Imelysin-like domain-containing protein</fullName>
    </recommendedName>
</protein>
<evidence type="ECO:0000256" key="2">
    <source>
        <dbReference type="ARBA" id="ARBA00022729"/>
    </source>
</evidence>